<dbReference type="PROSITE" id="PS51296">
    <property type="entry name" value="RIESKE"/>
    <property type="match status" value="1"/>
</dbReference>
<evidence type="ECO:0000313" key="8">
    <source>
        <dbReference type="Proteomes" id="UP000807716"/>
    </source>
</evidence>
<evidence type="ECO:0000256" key="4">
    <source>
        <dbReference type="ARBA" id="ARBA00023014"/>
    </source>
</evidence>
<feature type="compositionally biased region" description="Polar residues" evidence="5">
    <location>
        <begin position="66"/>
        <end position="76"/>
    </location>
</feature>
<organism evidence="7 8">
    <name type="scientific">Actinomortierella ambigua</name>
    <dbReference type="NCBI Taxonomy" id="1343610"/>
    <lineage>
        <taxon>Eukaryota</taxon>
        <taxon>Fungi</taxon>
        <taxon>Fungi incertae sedis</taxon>
        <taxon>Mucoromycota</taxon>
        <taxon>Mortierellomycotina</taxon>
        <taxon>Mortierellomycetes</taxon>
        <taxon>Mortierellales</taxon>
        <taxon>Mortierellaceae</taxon>
        <taxon>Actinomortierella</taxon>
    </lineage>
</organism>
<keyword evidence="2" id="KW-0479">Metal-binding</keyword>
<keyword evidence="8" id="KW-1185">Reference proteome</keyword>
<dbReference type="Proteomes" id="UP000807716">
    <property type="component" value="Unassembled WGS sequence"/>
</dbReference>
<comment type="caution">
    <text evidence="7">The sequence shown here is derived from an EMBL/GenBank/DDBJ whole genome shotgun (WGS) entry which is preliminary data.</text>
</comment>
<feature type="compositionally biased region" description="Basic and acidic residues" evidence="5">
    <location>
        <begin position="77"/>
        <end position="89"/>
    </location>
</feature>
<evidence type="ECO:0000256" key="3">
    <source>
        <dbReference type="ARBA" id="ARBA00023004"/>
    </source>
</evidence>
<dbReference type="EMBL" id="JAAAJB010000155">
    <property type="protein sequence ID" value="KAG0263788.1"/>
    <property type="molecule type" value="Genomic_DNA"/>
</dbReference>
<accession>A0A9P6QDW2</accession>
<dbReference type="InterPro" id="IPR036922">
    <property type="entry name" value="Rieske_2Fe-2S_sf"/>
</dbReference>
<dbReference type="GO" id="GO:0051537">
    <property type="term" value="F:2 iron, 2 sulfur cluster binding"/>
    <property type="evidence" value="ECO:0007669"/>
    <property type="project" value="UniProtKB-KW"/>
</dbReference>
<keyword evidence="1" id="KW-0001">2Fe-2S</keyword>
<evidence type="ECO:0000259" key="6">
    <source>
        <dbReference type="PROSITE" id="PS51296"/>
    </source>
</evidence>
<evidence type="ECO:0000313" key="7">
    <source>
        <dbReference type="EMBL" id="KAG0263788.1"/>
    </source>
</evidence>
<dbReference type="Pfam" id="PF00355">
    <property type="entry name" value="Rieske"/>
    <property type="match status" value="1"/>
</dbReference>
<evidence type="ECO:0000256" key="5">
    <source>
        <dbReference type="SAM" id="MobiDB-lite"/>
    </source>
</evidence>
<feature type="compositionally biased region" description="Basic and acidic residues" evidence="5">
    <location>
        <begin position="1"/>
        <end position="11"/>
    </location>
</feature>
<name>A0A9P6QDW2_9FUNG</name>
<keyword evidence="4" id="KW-0411">Iron-sulfur</keyword>
<dbReference type="SUPFAM" id="SSF50022">
    <property type="entry name" value="ISP domain"/>
    <property type="match status" value="1"/>
</dbReference>
<dbReference type="InterPro" id="IPR017941">
    <property type="entry name" value="Rieske_2Fe-2S"/>
</dbReference>
<dbReference type="OrthoDB" id="426882at2759"/>
<feature type="compositionally biased region" description="Polar residues" evidence="5">
    <location>
        <begin position="34"/>
        <end position="50"/>
    </location>
</feature>
<evidence type="ECO:0000256" key="2">
    <source>
        <dbReference type="ARBA" id="ARBA00022723"/>
    </source>
</evidence>
<evidence type="ECO:0000256" key="1">
    <source>
        <dbReference type="ARBA" id="ARBA00022714"/>
    </source>
</evidence>
<dbReference type="GO" id="GO:0046872">
    <property type="term" value="F:metal ion binding"/>
    <property type="evidence" value="ECO:0007669"/>
    <property type="project" value="UniProtKB-KW"/>
</dbReference>
<sequence>MTDMHQLKSDSESLNSSDIQGAEASVETLEGSLANLSLDKTTSSSNGCTKESSDSVIAPSERPCNGTISVHPQESTESTKEPKVEKDTGSIENTSSAPAPAPTPEKEEELSPKDQALKKLGLKATHRPGFYLYEDNPQRLRIQTSTHAFDLDRRCPHAKADMLKWGVLRQNNTLVCGVHYWRFNLEDEGKCIAHPEETLNACPVDRCIDW</sequence>
<dbReference type="Gene3D" id="2.102.10.10">
    <property type="entry name" value="Rieske [2Fe-2S] iron-sulphur domain"/>
    <property type="match status" value="1"/>
</dbReference>
<gene>
    <name evidence="7" type="ORF">DFQ27_001613</name>
</gene>
<keyword evidence="3" id="KW-0408">Iron</keyword>
<reference evidence="7" key="1">
    <citation type="journal article" date="2020" name="Fungal Divers.">
        <title>Resolving the Mortierellaceae phylogeny through synthesis of multi-gene phylogenetics and phylogenomics.</title>
        <authorList>
            <person name="Vandepol N."/>
            <person name="Liber J."/>
            <person name="Desiro A."/>
            <person name="Na H."/>
            <person name="Kennedy M."/>
            <person name="Barry K."/>
            <person name="Grigoriev I.V."/>
            <person name="Miller A.N."/>
            <person name="O'Donnell K."/>
            <person name="Stajich J.E."/>
            <person name="Bonito G."/>
        </authorList>
    </citation>
    <scope>NUCLEOTIDE SEQUENCE</scope>
    <source>
        <strain evidence="7">BC1065</strain>
    </source>
</reference>
<feature type="domain" description="Rieske" evidence="6">
    <location>
        <begin position="151"/>
        <end position="210"/>
    </location>
</feature>
<protein>
    <recommendedName>
        <fullName evidence="6">Rieske domain-containing protein</fullName>
    </recommendedName>
</protein>
<dbReference type="AlphaFoldDB" id="A0A9P6QDW2"/>
<feature type="region of interest" description="Disordered" evidence="5">
    <location>
        <begin position="1"/>
        <end position="112"/>
    </location>
</feature>
<proteinExistence type="predicted"/>